<sequence>MTGVGAARSVQRATADHLVIAGLEPFSSCDWPGRLVSTLFLQGCPWRCTYCHNVSILDPRAPGETTWAEVLGLLSQRDGLLDGVVFSGGEPTRQAGLADAMRQVRAMGFGVGLHTGGAYPRRLAAVLGLVDWVGFDIKATPEKYAAITGIDSSAGQASRSLRLVLDAGVPVQVRTTVDPTVLTDSDVEEIAESLARLGVTDHVVQEVRTEGASAAFAERLAAHRRAQPLG</sequence>
<comment type="cofactor">
    <cofactor evidence="1">
        <name>[4Fe-4S] cluster</name>
        <dbReference type="ChEBI" id="CHEBI:49883"/>
    </cofactor>
</comment>
<dbReference type="PANTHER" id="PTHR30352:SF13">
    <property type="entry name" value="GLYCYL-RADICAL ENZYME ACTIVATING ENZYME YJJW-RELATED"/>
    <property type="match status" value="1"/>
</dbReference>
<keyword evidence="6" id="KW-0411">Iron-sulfur</keyword>
<dbReference type="PROSITE" id="PS51918">
    <property type="entry name" value="RADICAL_SAM"/>
    <property type="match status" value="1"/>
</dbReference>
<keyword evidence="2" id="KW-0004">4Fe-4S</keyword>
<dbReference type="InterPro" id="IPR013785">
    <property type="entry name" value="Aldolase_TIM"/>
</dbReference>
<keyword evidence="8" id="KW-0456">Lyase</keyword>
<protein>
    <submittedName>
        <fullName evidence="8">Pyruvate formate lyase activating enzyme</fullName>
    </submittedName>
</protein>
<dbReference type="SUPFAM" id="SSF102114">
    <property type="entry name" value="Radical SAM enzymes"/>
    <property type="match status" value="1"/>
</dbReference>
<dbReference type="InterPro" id="IPR007197">
    <property type="entry name" value="rSAM"/>
</dbReference>
<dbReference type="Proteomes" id="UP000225548">
    <property type="component" value="Unassembled WGS sequence"/>
</dbReference>
<dbReference type="GO" id="GO:0051539">
    <property type="term" value="F:4 iron, 4 sulfur cluster binding"/>
    <property type="evidence" value="ECO:0007669"/>
    <property type="project" value="UniProtKB-KW"/>
</dbReference>
<dbReference type="Gene3D" id="3.20.20.70">
    <property type="entry name" value="Aldolase class I"/>
    <property type="match status" value="1"/>
</dbReference>
<proteinExistence type="predicted"/>
<evidence type="ECO:0000256" key="3">
    <source>
        <dbReference type="ARBA" id="ARBA00022691"/>
    </source>
</evidence>
<dbReference type="InterPro" id="IPR058240">
    <property type="entry name" value="rSAM_sf"/>
</dbReference>
<organism evidence="8 9">
    <name type="scientific">Sanguibacter antarcticus</name>
    <dbReference type="NCBI Taxonomy" id="372484"/>
    <lineage>
        <taxon>Bacteria</taxon>
        <taxon>Bacillati</taxon>
        <taxon>Actinomycetota</taxon>
        <taxon>Actinomycetes</taxon>
        <taxon>Micrococcales</taxon>
        <taxon>Sanguibacteraceae</taxon>
        <taxon>Sanguibacter</taxon>
    </lineage>
</organism>
<evidence type="ECO:0000256" key="2">
    <source>
        <dbReference type="ARBA" id="ARBA00022485"/>
    </source>
</evidence>
<evidence type="ECO:0000313" key="9">
    <source>
        <dbReference type="Proteomes" id="UP000225548"/>
    </source>
</evidence>
<evidence type="ECO:0000256" key="1">
    <source>
        <dbReference type="ARBA" id="ARBA00001966"/>
    </source>
</evidence>
<comment type="caution">
    <text evidence="8">The sequence shown here is derived from an EMBL/GenBank/DDBJ whole genome shotgun (WGS) entry which is preliminary data.</text>
</comment>
<dbReference type="GO" id="GO:0016829">
    <property type="term" value="F:lyase activity"/>
    <property type="evidence" value="ECO:0007669"/>
    <property type="project" value="UniProtKB-KW"/>
</dbReference>
<dbReference type="NCBIfam" id="TIGR02495">
    <property type="entry name" value="NrdG2"/>
    <property type="match status" value="1"/>
</dbReference>
<evidence type="ECO:0000256" key="6">
    <source>
        <dbReference type="ARBA" id="ARBA00023014"/>
    </source>
</evidence>
<keyword evidence="3" id="KW-0949">S-adenosyl-L-methionine</keyword>
<keyword evidence="4" id="KW-0479">Metal-binding</keyword>
<keyword evidence="9" id="KW-1185">Reference proteome</keyword>
<evidence type="ECO:0000313" key="8">
    <source>
        <dbReference type="EMBL" id="PFG35195.1"/>
    </source>
</evidence>
<accession>A0A2A9EA97</accession>
<evidence type="ECO:0000256" key="4">
    <source>
        <dbReference type="ARBA" id="ARBA00022723"/>
    </source>
</evidence>
<dbReference type="AlphaFoldDB" id="A0A2A9EA97"/>
<dbReference type="InterPro" id="IPR012840">
    <property type="entry name" value="NrdG2"/>
</dbReference>
<keyword evidence="8" id="KW-0670">Pyruvate</keyword>
<dbReference type="PANTHER" id="PTHR30352">
    <property type="entry name" value="PYRUVATE FORMATE-LYASE-ACTIVATING ENZYME"/>
    <property type="match status" value="1"/>
</dbReference>
<dbReference type="SFLD" id="SFLDG01094">
    <property type="entry name" value="Uncharacterised_Radical_SAM_Su"/>
    <property type="match status" value="1"/>
</dbReference>
<dbReference type="InterPro" id="IPR034457">
    <property type="entry name" value="Organic_radical-activating"/>
</dbReference>
<evidence type="ECO:0000259" key="7">
    <source>
        <dbReference type="PROSITE" id="PS51918"/>
    </source>
</evidence>
<dbReference type="EMBL" id="PDJG01000001">
    <property type="protein sequence ID" value="PFG35195.1"/>
    <property type="molecule type" value="Genomic_DNA"/>
</dbReference>
<dbReference type="RefSeq" id="WP_098456117.1">
    <property type="nucleotide sequence ID" value="NZ_PDJG01000001.1"/>
</dbReference>
<dbReference type="OrthoDB" id="9782387at2"/>
<dbReference type="CDD" id="cd01335">
    <property type="entry name" value="Radical_SAM"/>
    <property type="match status" value="1"/>
</dbReference>
<evidence type="ECO:0000256" key="5">
    <source>
        <dbReference type="ARBA" id="ARBA00023004"/>
    </source>
</evidence>
<name>A0A2A9EA97_9MICO</name>
<dbReference type="GO" id="GO:0046872">
    <property type="term" value="F:metal ion binding"/>
    <property type="evidence" value="ECO:0007669"/>
    <property type="project" value="UniProtKB-KW"/>
</dbReference>
<dbReference type="Pfam" id="PF04055">
    <property type="entry name" value="Radical_SAM"/>
    <property type="match status" value="1"/>
</dbReference>
<gene>
    <name evidence="8" type="ORF">ATL42_3133</name>
</gene>
<feature type="domain" description="Radical SAM core" evidence="7">
    <location>
        <begin position="31"/>
        <end position="230"/>
    </location>
</feature>
<keyword evidence="5" id="KW-0408">Iron</keyword>
<dbReference type="SFLD" id="SFLDS00029">
    <property type="entry name" value="Radical_SAM"/>
    <property type="match status" value="1"/>
</dbReference>
<reference evidence="8 9" key="1">
    <citation type="submission" date="2017-10" db="EMBL/GenBank/DDBJ databases">
        <title>Sequencing the genomes of 1000 actinobacteria strains.</title>
        <authorList>
            <person name="Klenk H.-P."/>
        </authorList>
    </citation>
    <scope>NUCLEOTIDE SEQUENCE [LARGE SCALE GENOMIC DNA]</scope>
    <source>
        <strain evidence="8 9">DSM 18966</strain>
    </source>
</reference>